<organism evidence="1 2">
    <name type="scientific">Plasmodium ovale wallikeri</name>
    <dbReference type="NCBI Taxonomy" id="864142"/>
    <lineage>
        <taxon>Eukaryota</taxon>
        <taxon>Sar</taxon>
        <taxon>Alveolata</taxon>
        <taxon>Apicomplexa</taxon>
        <taxon>Aconoidasida</taxon>
        <taxon>Haemosporida</taxon>
        <taxon>Plasmodiidae</taxon>
        <taxon>Plasmodium</taxon>
        <taxon>Plasmodium (Plasmodium)</taxon>
    </lineage>
</organism>
<gene>
    <name evidence="1" type="ORF">POVWA1_019290</name>
</gene>
<proteinExistence type="predicted"/>
<dbReference type="Proteomes" id="UP000078555">
    <property type="component" value="Unassembled WGS sequence"/>
</dbReference>
<protein>
    <submittedName>
        <fullName evidence="1">Uncharacterized protein</fullName>
    </submittedName>
</protein>
<evidence type="ECO:0000313" key="2">
    <source>
        <dbReference type="Proteomes" id="UP000078555"/>
    </source>
</evidence>
<accession>A0A1A8YQH4</accession>
<sequence>MSPKGLAVYFNTFPFYFQTFEMKMTHSPLQLQCSSFSYLSDPFFLSKEAYLTTHTCKGRIYKRFTQESYERAILNYNHRTS</sequence>
<dbReference type="EMBL" id="FLRD01000061">
    <property type="protein sequence ID" value="SBT33862.1"/>
    <property type="molecule type" value="Genomic_DNA"/>
</dbReference>
<evidence type="ECO:0000313" key="1">
    <source>
        <dbReference type="EMBL" id="SBT33862.1"/>
    </source>
</evidence>
<name>A0A1A8YQH4_PLAOA</name>
<reference evidence="2" key="1">
    <citation type="submission" date="2016-05" db="EMBL/GenBank/DDBJ databases">
        <authorList>
            <person name="Naeem Raeece"/>
        </authorList>
    </citation>
    <scope>NUCLEOTIDE SEQUENCE [LARGE SCALE GENOMIC DNA]</scope>
</reference>
<dbReference type="AlphaFoldDB" id="A0A1A8YQH4"/>
<keyword evidence="2" id="KW-1185">Reference proteome</keyword>